<proteinExistence type="predicted"/>
<protein>
    <submittedName>
        <fullName evidence="2">Uncharacterized protein</fullName>
    </submittedName>
</protein>
<feature type="compositionally biased region" description="Basic residues" evidence="1">
    <location>
        <begin position="1"/>
        <end position="10"/>
    </location>
</feature>
<feature type="compositionally biased region" description="Polar residues" evidence="1">
    <location>
        <begin position="46"/>
        <end position="57"/>
    </location>
</feature>
<comment type="caution">
    <text evidence="2">The sequence shown here is derived from an EMBL/GenBank/DDBJ whole genome shotgun (WGS) entry which is preliminary data.</text>
</comment>
<dbReference type="VEuPathDB" id="FungiDB:CH63R_02719"/>
<dbReference type="KEGG" id="chig:CH63R_02719"/>
<keyword evidence="3" id="KW-1185">Reference proteome</keyword>
<accession>A0A1B7YPN9</accession>
<organism evidence="2 3">
    <name type="scientific">Colletotrichum higginsianum (strain IMI 349063)</name>
    <name type="common">Crucifer anthracnose fungus</name>
    <dbReference type="NCBI Taxonomy" id="759273"/>
    <lineage>
        <taxon>Eukaryota</taxon>
        <taxon>Fungi</taxon>
        <taxon>Dikarya</taxon>
        <taxon>Ascomycota</taxon>
        <taxon>Pezizomycotina</taxon>
        <taxon>Sordariomycetes</taxon>
        <taxon>Hypocreomycetidae</taxon>
        <taxon>Glomerellales</taxon>
        <taxon>Glomerellaceae</taxon>
        <taxon>Colletotrichum</taxon>
        <taxon>Colletotrichum destructivum species complex</taxon>
    </lineage>
</organism>
<dbReference type="RefSeq" id="XP_018162510.1">
    <property type="nucleotide sequence ID" value="XM_018297694.1"/>
</dbReference>
<dbReference type="Proteomes" id="UP000092177">
    <property type="component" value="Chromosome 2"/>
</dbReference>
<feature type="compositionally biased region" description="Basic and acidic residues" evidence="1">
    <location>
        <begin position="147"/>
        <end position="168"/>
    </location>
</feature>
<feature type="region of interest" description="Disordered" evidence="1">
    <location>
        <begin position="242"/>
        <end position="264"/>
    </location>
</feature>
<sequence length="264" mass="28707">MLGQGHKRYRVSCAHEKSGKAENALQTRPTTAAAITRHNGVKPAQPAQQKTYASESAASKPARGLAPIPETAHDTPTAPRLYNRRGAGPNRQRTPLPFHRQHRATYAKPVTGGIVDPPQSISALVSLGLVDCRQSHVQTVTPLRSRSQFESHAKATESRHWEPKEPAGDSREAQIDMMPLIGCFRSALCVPLSPLVVGHTSRPTMLCLAAYGDVSPCPCLPTMACVEGGEKGGSTLDILRAESTPTQPHQKQWRGHPYSEKYYP</sequence>
<evidence type="ECO:0000313" key="3">
    <source>
        <dbReference type="Proteomes" id="UP000092177"/>
    </source>
</evidence>
<dbReference type="AlphaFoldDB" id="A0A1B7YPN9"/>
<evidence type="ECO:0000256" key="1">
    <source>
        <dbReference type="SAM" id="MobiDB-lite"/>
    </source>
</evidence>
<gene>
    <name evidence="2" type="ORF">CH63R_02719</name>
</gene>
<dbReference type="GeneID" id="28861801"/>
<name>A0A1B7YPN9_COLHI</name>
<evidence type="ECO:0000313" key="2">
    <source>
        <dbReference type="EMBL" id="OBR13993.1"/>
    </source>
</evidence>
<feature type="region of interest" description="Disordered" evidence="1">
    <location>
        <begin position="1"/>
        <end position="101"/>
    </location>
</feature>
<feature type="region of interest" description="Disordered" evidence="1">
    <location>
        <begin position="143"/>
        <end position="168"/>
    </location>
</feature>
<reference evidence="3" key="1">
    <citation type="journal article" date="2017" name="BMC Genomics">
        <title>Gapless genome assembly of Colletotrichum higginsianum reveals chromosome structure and association of transposable elements with secondary metabolite gene clusters.</title>
        <authorList>
            <person name="Dallery J.-F."/>
            <person name="Lapalu N."/>
            <person name="Zampounis A."/>
            <person name="Pigne S."/>
            <person name="Luyten I."/>
            <person name="Amselem J."/>
            <person name="Wittenberg A.H.J."/>
            <person name="Zhou S."/>
            <person name="de Queiroz M.V."/>
            <person name="Robin G.P."/>
            <person name="Auger A."/>
            <person name="Hainaut M."/>
            <person name="Henrissat B."/>
            <person name="Kim K.-T."/>
            <person name="Lee Y.-H."/>
            <person name="Lespinet O."/>
            <person name="Schwartz D.C."/>
            <person name="Thon M.R."/>
            <person name="O'Connell R.J."/>
        </authorList>
    </citation>
    <scope>NUCLEOTIDE SEQUENCE [LARGE SCALE GENOMIC DNA]</scope>
    <source>
        <strain evidence="3">IMI 349063</strain>
    </source>
</reference>
<dbReference type="EMBL" id="LTAN01000002">
    <property type="protein sequence ID" value="OBR13993.1"/>
    <property type="molecule type" value="Genomic_DNA"/>
</dbReference>